<dbReference type="PROSITE" id="PS51257">
    <property type="entry name" value="PROKAR_LIPOPROTEIN"/>
    <property type="match status" value="1"/>
</dbReference>
<feature type="region of interest" description="Disordered" evidence="1">
    <location>
        <begin position="19"/>
        <end position="80"/>
    </location>
</feature>
<dbReference type="RefSeq" id="WP_127765682.1">
    <property type="nucleotide sequence ID" value="NZ_SADE01000002.1"/>
</dbReference>
<reference evidence="4" key="1">
    <citation type="submission" date="2019-01" db="EMBL/GenBank/DDBJ databases">
        <title>Gri0909 isolated from a small marine red alga.</title>
        <authorList>
            <person name="Kim J."/>
            <person name="Jeong S.E."/>
            <person name="Jeon C.O."/>
        </authorList>
    </citation>
    <scope>NUCLEOTIDE SEQUENCE [LARGE SCALE GENOMIC DNA]</scope>
    <source>
        <strain evidence="4">Gri0909</strain>
    </source>
</reference>
<evidence type="ECO:0000256" key="1">
    <source>
        <dbReference type="SAM" id="MobiDB-lite"/>
    </source>
</evidence>
<feature type="chain" id="PRO_5018665952" evidence="2">
    <location>
        <begin position="18"/>
        <end position="164"/>
    </location>
</feature>
<keyword evidence="4" id="KW-1185">Reference proteome</keyword>
<evidence type="ECO:0000313" key="4">
    <source>
        <dbReference type="Proteomes" id="UP000287447"/>
    </source>
</evidence>
<feature type="compositionally biased region" description="Low complexity" evidence="1">
    <location>
        <begin position="19"/>
        <end position="60"/>
    </location>
</feature>
<feature type="compositionally biased region" description="Acidic residues" evidence="1">
    <location>
        <begin position="68"/>
        <end position="80"/>
    </location>
</feature>
<name>A0A3S2VPX2_9PROT</name>
<accession>A0A3S2VPX2</accession>
<sequence>MKRLAVCFLLLAMAACGGPAQKPATGTTPPTKPSAKASQPAKADPTPTAAQPTQSAAVAPKPEKPEQEEPQQPEIPVDDDPAQFMAADIGALREALGDPVLIRRDGTAQVWQFRGDACTLDLFLYPGDSGDLTVKHVELRGEAEDERRACLERMLRAHIIAAEG</sequence>
<dbReference type="OrthoDB" id="8456317at2"/>
<evidence type="ECO:0000313" key="3">
    <source>
        <dbReference type="EMBL" id="RVU36206.1"/>
    </source>
</evidence>
<dbReference type="AlphaFoldDB" id="A0A3S2VPX2"/>
<protein>
    <submittedName>
        <fullName evidence="3">Uncharacterized protein</fullName>
    </submittedName>
</protein>
<feature type="signal peptide" evidence="2">
    <location>
        <begin position="1"/>
        <end position="17"/>
    </location>
</feature>
<proteinExistence type="predicted"/>
<dbReference type="EMBL" id="SADE01000002">
    <property type="protein sequence ID" value="RVU36206.1"/>
    <property type="molecule type" value="Genomic_DNA"/>
</dbReference>
<keyword evidence="2" id="KW-0732">Signal</keyword>
<gene>
    <name evidence="3" type="ORF">EOI86_13365</name>
</gene>
<evidence type="ECO:0000256" key="2">
    <source>
        <dbReference type="SAM" id="SignalP"/>
    </source>
</evidence>
<dbReference type="Proteomes" id="UP000287447">
    <property type="component" value="Unassembled WGS sequence"/>
</dbReference>
<comment type="caution">
    <text evidence="3">The sequence shown here is derived from an EMBL/GenBank/DDBJ whole genome shotgun (WGS) entry which is preliminary data.</text>
</comment>
<organism evidence="3 4">
    <name type="scientific">Hwanghaeella grinnelliae</name>
    <dbReference type="NCBI Taxonomy" id="2500179"/>
    <lineage>
        <taxon>Bacteria</taxon>
        <taxon>Pseudomonadati</taxon>
        <taxon>Pseudomonadota</taxon>
        <taxon>Alphaproteobacteria</taxon>
        <taxon>Rhodospirillales</taxon>
        <taxon>Rhodospirillaceae</taxon>
        <taxon>Hwanghaeella</taxon>
    </lineage>
</organism>